<keyword evidence="1" id="KW-0472">Membrane</keyword>
<reference evidence="2" key="2">
    <citation type="journal article" date="2015" name="Fish Shellfish Immunol.">
        <title>Early steps in the European eel (Anguilla anguilla)-Vibrio vulnificus interaction in the gills: Role of the RtxA13 toxin.</title>
        <authorList>
            <person name="Callol A."/>
            <person name="Pajuelo D."/>
            <person name="Ebbesson L."/>
            <person name="Teles M."/>
            <person name="MacKenzie S."/>
            <person name="Amaro C."/>
        </authorList>
    </citation>
    <scope>NUCLEOTIDE SEQUENCE</scope>
</reference>
<feature type="transmembrane region" description="Helical" evidence="1">
    <location>
        <begin position="31"/>
        <end position="51"/>
    </location>
</feature>
<name>A0A0E9VTC5_ANGAN</name>
<protein>
    <submittedName>
        <fullName evidence="2">Uncharacterized protein</fullName>
    </submittedName>
</protein>
<organism evidence="2">
    <name type="scientific">Anguilla anguilla</name>
    <name type="common">European freshwater eel</name>
    <name type="synonym">Muraena anguilla</name>
    <dbReference type="NCBI Taxonomy" id="7936"/>
    <lineage>
        <taxon>Eukaryota</taxon>
        <taxon>Metazoa</taxon>
        <taxon>Chordata</taxon>
        <taxon>Craniata</taxon>
        <taxon>Vertebrata</taxon>
        <taxon>Euteleostomi</taxon>
        <taxon>Actinopterygii</taxon>
        <taxon>Neopterygii</taxon>
        <taxon>Teleostei</taxon>
        <taxon>Anguilliformes</taxon>
        <taxon>Anguillidae</taxon>
        <taxon>Anguilla</taxon>
    </lineage>
</organism>
<evidence type="ECO:0000313" key="2">
    <source>
        <dbReference type="EMBL" id="JAH81292.1"/>
    </source>
</evidence>
<dbReference type="EMBL" id="GBXM01027285">
    <property type="protein sequence ID" value="JAH81292.1"/>
    <property type="molecule type" value="Transcribed_RNA"/>
</dbReference>
<reference evidence="2" key="1">
    <citation type="submission" date="2014-11" db="EMBL/GenBank/DDBJ databases">
        <authorList>
            <person name="Amaro Gonzalez C."/>
        </authorList>
    </citation>
    <scope>NUCLEOTIDE SEQUENCE</scope>
</reference>
<proteinExistence type="predicted"/>
<accession>A0A0E9VTC5</accession>
<keyword evidence="1" id="KW-1133">Transmembrane helix</keyword>
<sequence>MGKTATYQSNRTNKSDTVANNPVCRKGIFRFVHPFFFFFLRVFSPTFLLTCPF</sequence>
<evidence type="ECO:0000256" key="1">
    <source>
        <dbReference type="SAM" id="Phobius"/>
    </source>
</evidence>
<dbReference type="AlphaFoldDB" id="A0A0E9VTC5"/>
<keyword evidence="1" id="KW-0812">Transmembrane</keyword>